<reference evidence="3 4" key="1">
    <citation type="submission" date="2019-05" db="EMBL/GenBank/DDBJ databases">
        <title>The compact genome of Giardia muris reveals important steps in the evolution of intestinal protozoan parasites.</title>
        <authorList>
            <person name="Xu F."/>
            <person name="Jimenez-Gonzalez A."/>
            <person name="Einarsson E."/>
            <person name="Astvaldsson A."/>
            <person name="Peirasmaki D."/>
            <person name="Eckmann L."/>
            <person name="Andersson J.O."/>
            <person name="Svard S.G."/>
            <person name="Jerlstrom-Hultqvist J."/>
        </authorList>
    </citation>
    <scope>NUCLEOTIDE SEQUENCE [LARGE SCALE GENOMIC DNA]</scope>
    <source>
        <strain evidence="3 4">Roberts-Thomson</strain>
    </source>
</reference>
<organism evidence="3 4">
    <name type="scientific">Giardia muris</name>
    <dbReference type="NCBI Taxonomy" id="5742"/>
    <lineage>
        <taxon>Eukaryota</taxon>
        <taxon>Metamonada</taxon>
        <taxon>Diplomonadida</taxon>
        <taxon>Hexamitidae</taxon>
        <taxon>Giardiinae</taxon>
        <taxon>Giardia</taxon>
    </lineage>
</organism>
<dbReference type="EMBL" id="VDLU01000001">
    <property type="protein sequence ID" value="TNJ29706.1"/>
    <property type="molecule type" value="Genomic_DNA"/>
</dbReference>
<keyword evidence="1" id="KW-0175">Coiled coil</keyword>
<dbReference type="OrthoDB" id="10252583at2759"/>
<feature type="compositionally biased region" description="Polar residues" evidence="2">
    <location>
        <begin position="787"/>
        <end position="801"/>
    </location>
</feature>
<feature type="compositionally biased region" description="Basic and acidic residues" evidence="2">
    <location>
        <begin position="526"/>
        <end position="543"/>
    </location>
</feature>
<keyword evidence="4" id="KW-1185">Reference proteome</keyword>
<evidence type="ECO:0000256" key="1">
    <source>
        <dbReference type="SAM" id="Coils"/>
    </source>
</evidence>
<feature type="region of interest" description="Disordered" evidence="2">
    <location>
        <begin position="573"/>
        <end position="801"/>
    </location>
</feature>
<evidence type="ECO:0000313" key="3">
    <source>
        <dbReference type="EMBL" id="TNJ29706.1"/>
    </source>
</evidence>
<name>A0A4Z1SV72_GIAMU</name>
<feature type="region of interest" description="Disordered" evidence="2">
    <location>
        <begin position="445"/>
        <end position="543"/>
    </location>
</feature>
<protein>
    <submittedName>
        <fullName evidence="3">Uncharacterized protein</fullName>
    </submittedName>
</protein>
<evidence type="ECO:0000313" key="4">
    <source>
        <dbReference type="Proteomes" id="UP000315496"/>
    </source>
</evidence>
<dbReference type="VEuPathDB" id="GiardiaDB:GMRT_16359"/>
<proteinExistence type="predicted"/>
<evidence type="ECO:0000256" key="2">
    <source>
        <dbReference type="SAM" id="MobiDB-lite"/>
    </source>
</evidence>
<sequence>MEVVEALRHRVIGLQVQVLGKAITSQEASAAEEGIRFEAASLLHRLLPAQSFQEHYTGPIVCNERGIFKANIAFITRMRTVVKEVEMTKCSPPVSVTPSHHTHPSVTPLSPPQHGAPMDAIVIPAPHISLAPAPTGRRLERKDNSINLEEQLARLEKLYSEREKAEQSELESLRALLEKTSDEATNKLDELLHVYARVHALSEFLTLRDDVLSEYVQLIDTCDVTSRQAVLLAELQSMTEAAEEHEALEGRLLEARERICDFISLGDFCNSYNAILAAERTGLAKEIAEAAPGVLATVREHRRKDTMTHGSSLTTSDLKITEYPEFLPTYSEVTAPVQVATPHRLVTVLAQNSVNDSAPDGSVLVMEQQVHRMKAPASGSVLASSKVPFPDVSGVSTIVGIDHPELKDSEYARASMSTQRQMSVSSPASEQELLLVAREQAHRLDSLTEGRSESPTVPSSVARCERLPSVVSRQSESERNTYDWEAGIEPDPAFDRPTAKLDVPSPRQRSTLTFDTISSQDSLPHFLRDGQEKHSRPAIDKTRREQLLQRLQELQKRKEFLLQEARSQEGGVVVVHSMPVPPPSERDVSISREPEGKSSPLVGDVPPAPEPRSQPQSARKRSTPDWNRLSMPKKRYEKPPEPPVEEEVRKSATTPKRTRSRQQSTVTPQKEPSRERRTVVFDPSDISSKTFDELRKELTSETPSVSKIPRLSQRVTSPPETPEPGVSNLNPGISPPTVDLPRSRPMSTCSYSRTPTAVTPTRPSSRVRRPRSASTKDSTGAPLAESSLWSTRSEVRSQSSAITKSKLLTETQFELERRKAIQRWKAYEEKERKRQASITTTRDQLLQKRDQRIEEFRKKLNSRQGTPTGTPTRPGHARFEVEMELGRQRKAALEARRARTEHHAARLSETVVDPGLQEILAELEHDLLD</sequence>
<feature type="compositionally biased region" description="Polar residues" evidence="2">
    <location>
        <begin position="651"/>
        <end position="670"/>
    </location>
</feature>
<feature type="compositionally biased region" description="Polar residues" evidence="2">
    <location>
        <begin position="507"/>
        <end position="522"/>
    </location>
</feature>
<gene>
    <name evidence="3" type="ORF">GMRT_16359</name>
</gene>
<dbReference type="Proteomes" id="UP000315496">
    <property type="component" value="Chromosome 1"/>
</dbReference>
<feature type="coiled-coil region" evidence="1">
    <location>
        <begin position="145"/>
        <end position="190"/>
    </location>
</feature>
<accession>A0A4Z1SV72</accession>
<feature type="compositionally biased region" description="Basic and acidic residues" evidence="2">
    <location>
        <begin position="690"/>
        <end position="699"/>
    </location>
</feature>
<comment type="caution">
    <text evidence="3">The sequence shown here is derived from an EMBL/GenBank/DDBJ whole genome shotgun (WGS) entry which is preliminary data.</text>
</comment>
<dbReference type="AlphaFoldDB" id="A0A4Z1SV72"/>
<feature type="compositionally biased region" description="Polar residues" evidence="2">
    <location>
        <begin position="745"/>
        <end position="757"/>
    </location>
</feature>
<feature type="coiled-coil region" evidence="1">
    <location>
        <begin position="544"/>
        <end position="571"/>
    </location>
</feature>
<feature type="compositionally biased region" description="Basic and acidic residues" evidence="2">
    <location>
        <begin position="584"/>
        <end position="596"/>
    </location>
</feature>